<comment type="caution">
    <text evidence="2">The sequence shown here is derived from an EMBL/GenBank/DDBJ whole genome shotgun (WGS) entry which is preliminary data.</text>
</comment>
<dbReference type="NCBIfam" id="NF038403">
    <property type="entry name" value="perm_prefix_1"/>
    <property type="match status" value="1"/>
</dbReference>
<reference evidence="2 3" key="1">
    <citation type="submission" date="2024-09" db="EMBL/GenBank/DDBJ databases">
        <authorList>
            <person name="Sun Q."/>
            <person name="Mori K."/>
        </authorList>
    </citation>
    <scope>NUCLEOTIDE SEQUENCE [LARGE SCALE GENOMIC DNA]</scope>
    <source>
        <strain evidence="2 3">CCM 4839</strain>
    </source>
</reference>
<feature type="transmembrane region" description="Helical" evidence="1">
    <location>
        <begin position="256"/>
        <end position="275"/>
    </location>
</feature>
<dbReference type="Proteomes" id="UP001589818">
    <property type="component" value="Unassembled WGS sequence"/>
</dbReference>
<dbReference type="RefSeq" id="WP_204819433.1">
    <property type="nucleotide sequence ID" value="NZ_JANHOF010000003.1"/>
</dbReference>
<evidence type="ECO:0000256" key="1">
    <source>
        <dbReference type="SAM" id="Phobius"/>
    </source>
</evidence>
<gene>
    <name evidence="2" type="ORF">ACFFJ8_13230</name>
</gene>
<proteinExistence type="predicted"/>
<dbReference type="InterPro" id="IPR047928">
    <property type="entry name" value="Perm_prefix_1"/>
</dbReference>
<keyword evidence="3" id="KW-1185">Reference proteome</keyword>
<evidence type="ECO:0000313" key="2">
    <source>
        <dbReference type="EMBL" id="MFC0392329.1"/>
    </source>
</evidence>
<accession>A0ABV6J8V5</accession>
<keyword evidence="1" id="KW-0812">Transmembrane</keyword>
<name>A0ABV6J8V5_9BACL</name>
<dbReference type="EMBL" id="JBHLVF010000017">
    <property type="protein sequence ID" value="MFC0392329.1"/>
    <property type="molecule type" value="Genomic_DNA"/>
</dbReference>
<keyword evidence="1" id="KW-1133">Transmembrane helix</keyword>
<organism evidence="2 3">
    <name type="scientific">Paenibacillus mendelii</name>
    <dbReference type="NCBI Taxonomy" id="206163"/>
    <lineage>
        <taxon>Bacteria</taxon>
        <taxon>Bacillati</taxon>
        <taxon>Bacillota</taxon>
        <taxon>Bacilli</taxon>
        <taxon>Bacillales</taxon>
        <taxon>Paenibacillaceae</taxon>
        <taxon>Paenibacillus</taxon>
    </lineage>
</organism>
<protein>
    <submittedName>
        <fullName evidence="2">Permease prefix domain 1-containing protein</fullName>
    </submittedName>
</protein>
<evidence type="ECO:0000313" key="3">
    <source>
        <dbReference type="Proteomes" id="UP001589818"/>
    </source>
</evidence>
<feature type="transmembrane region" description="Helical" evidence="1">
    <location>
        <begin position="85"/>
        <end position="106"/>
    </location>
</feature>
<feature type="transmembrane region" description="Helical" evidence="1">
    <location>
        <begin position="224"/>
        <end position="244"/>
    </location>
</feature>
<sequence>MNAENDLVRYANGICIRMKGTAEEVNDFREEMLIHLRASVMELLDEGLPEEEAVRTALERFGEPAHIEQELARLNKLRRVFSKNMLVASIILLVLGSFLTAFVPLWNEIFHYQSVKTVFAEVSTHMGTKEHPITPEMEAAVAKKVNRKWDIQAVNLAVIDNGQAVSQIDYVYPASYREDTMKNNGFAFKERWFVYHPSSGTSVKIPGTNKSVAIELSSTLLSDAAFMSGISLLFGYWLLFAIWGSLNAYHNRKGNPVWVITFLLFNVFGYILYLASNRLQHRLQTA</sequence>
<keyword evidence="1" id="KW-0472">Membrane</keyword>